<evidence type="ECO:0000259" key="2">
    <source>
        <dbReference type="Pfam" id="PF03432"/>
    </source>
</evidence>
<name>A0ABN7G8A1_9GAMM</name>
<dbReference type="Proteomes" id="UP000626656">
    <property type="component" value="Unassembled WGS sequence"/>
</dbReference>
<dbReference type="Pfam" id="PF03432">
    <property type="entry name" value="Relaxase"/>
    <property type="match status" value="1"/>
</dbReference>
<feature type="region of interest" description="Disordered" evidence="1">
    <location>
        <begin position="286"/>
        <end position="382"/>
    </location>
</feature>
<evidence type="ECO:0000313" key="3">
    <source>
        <dbReference type="EMBL" id="CAB5497943.1"/>
    </source>
</evidence>
<dbReference type="EMBL" id="CAHJWF010000064">
    <property type="protein sequence ID" value="CAB5497943.1"/>
    <property type="molecule type" value="Genomic_DNA"/>
</dbReference>
<dbReference type="InterPro" id="IPR005094">
    <property type="entry name" value="Endonuclease_MobA/VirD2"/>
</dbReference>
<feature type="compositionally biased region" description="Basic and acidic residues" evidence="1">
    <location>
        <begin position="366"/>
        <end position="382"/>
    </location>
</feature>
<proteinExistence type="predicted"/>
<comment type="caution">
    <text evidence="3">The sequence shown here is derived from an EMBL/GenBank/DDBJ whole genome shotgun (WGS) entry which is preliminary data.</text>
</comment>
<accession>A0ABN7G8A1</accession>
<feature type="non-terminal residue" evidence="3">
    <location>
        <position position="670"/>
    </location>
</feature>
<protein>
    <recommendedName>
        <fullName evidence="2">MobA/VirD2-like nuclease domain-containing protein</fullName>
    </recommendedName>
</protein>
<keyword evidence="4" id="KW-1185">Reference proteome</keyword>
<feature type="compositionally biased region" description="Basic and acidic residues" evidence="1">
    <location>
        <begin position="298"/>
        <end position="307"/>
    </location>
</feature>
<feature type="compositionally biased region" description="Basic and acidic residues" evidence="1">
    <location>
        <begin position="317"/>
        <end position="331"/>
    </location>
</feature>
<evidence type="ECO:0000313" key="4">
    <source>
        <dbReference type="Proteomes" id="UP000626656"/>
    </source>
</evidence>
<reference evidence="3 4" key="1">
    <citation type="submission" date="2020-05" db="EMBL/GenBank/DDBJ databases">
        <authorList>
            <person name="Petersen J."/>
            <person name="Sayavedra L."/>
        </authorList>
    </citation>
    <scope>NUCLEOTIDE SEQUENCE [LARGE SCALE GENOMIC DNA]</scope>
    <source>
        <strain evidence="3">B azoricus SOX ET2 1586I</strain>
    </source>
</reference>
<feature type="domain" description="MobA/VirD2-like nuclease" evidence="2">
    <location>
        <begin position="57"/>
        <end position="147"/>
    </location>
</feature>
<gene>
    <name evidence="3" type="ORF">AZO1586I_257</name>
</gene>
<dbReference type="RefSeq" id="WP_202783992.1">
    <property type="nucleotide sequence ID" value="NZ_CAHJWF010000064.1"/>
</dbReference>
<sequence>MHIKFLSSGSGSGSGSGAIDYVLNDNDHTKSTRPYAPHVLRGSPETTAKLADSLGFSKKYSSAVIAFHPTDSPTDTEIQEVLDGFEKVAFSGLESDQYTYTAVHHKAKESSHLHIIFPRLELSTGKSFNPAPPGWQKDYDALRDYFNEKNNWKSPDISLNPEQARITQPALDALRRGSRSEIKKTLEKYIINEIENENINNRDDIIQSLQDIGFEIPRQGKSYITIHDTETDTRIRLKGAIYEQYWRTEQTLKTENRSEAERDRDFDTARAKAAYNALEARISKRTEYNQKRYKRPERRFTQDSFRDKKQKSGSSKRNQEKVDADMVKDDPNSNISLDSHLREQLGTDAILSNRDRASTNSNQNKPRNDRKTREKQSLDSVRHMRQETLRENRDELSHLRRWLQGFKEKITICLNKNHDRTRDYISECTRKIINSIQGGHDKNRETDQHFSATSEQLREAKQNTDRALQPDSINVEKGVRAVRANNDNELEQFKTKINLVEYIASQCYTLDKKESTKNSKTMRKGDDKLVITTDTDSHGIYFSARDSSDNGSIIDFIQNRQNKNLGEVRKELRRFDGFTDIQDYKSYSKPIKSSKDTAQATYMLAKAQFTNSHPYLLDERKISSETLTDPRFNNIKIDARRNALFPHYNVEISRAKEEAIIFTDDKDKIQ</sequence>
<evidence type="ECO:0000256" key="1">
    <source>
        <dbReference type="SAM" id="MobiDB-lite"/>
    </source>
</evidence>
<organism evidence="3 4">
    <name type="scientific">Bathymodiolus thermophilus thioautotrophic gill symbiont</name>
    <dbReference type="NCBI Taxonomy" id="2360"/>
    <lineage>
        <taxon>Bacteria</taxon>
        <taxon>Pseudomonadati</taxon>
        <taxon>Pseudomonadota</taxon>
        <taxon>Gammaproteobacteria</taxon>
        <taxon>sulfur-oxidizing symbionts</taxon>
    </lineage>
</organism>